<dbReference type="AlphaFoldDB" id="A0A7J6L9S2"/>
<dbReference type="Proteomes" id="UP000591131">
    <property type="component" value="Unassembled WGS sequence"/>
</dbReference>
<evidence type="ECO:0000256" key="1">
    <source>
        <dbReference type="SAM" id="MobiDB-lite"/>
    </source>
</evidence>
<comment type="caution">
    <text evidence="2">The sequence shown here is derived from an EMBL/GenBank/DDBJ whole genome shotgun (WGS) entry which is preliminary data.</text>
</comment>
<protein>
    <submittedName>
        <fullName evidence="2">Uncharacterized protein</fullName>
    </submittedName>
</protein>
<gene>
    <name evidence="2" type="ORF">FOL47_009214</name>
</gene>
<feature type="compositionally biased region" description="Low complexity" evidence="1">
    <location>
        <begin position="150"/>
        <end position="170"/>
    </location>
</feature>
<name>A0A7J6L9S2_PERCH</name>
<accession>A0A7J6L9S2</accession>
<feature type="region of interest" description="Disordered" evidence="1">
    <location>
        <begin position="146"/>
        <end position="170"/>
    </location>
</feature>
<proteinExistence type="predicted"/>
<dbReference type="EMBL" id="JAAPAO010000628">
    <property type="protein sequence ID" value="KAF4655932.1"/>
    <property type="molecule type" value="Genomic_DNA"/>
</dbReference>
<evidence type="ECO:0000313" key="2">
    <source>
        <dbReference type="EMBL" id="KAF4655932.1"/>
    </source>
</evidence>
<sequence length="291" mass="33050">MFHSLLIGVAALTSIVWGGIIIPNGLYINTVYKYPSAILVTSPGNLTLRLGYDIFSVNLYDMPYATEEAITNTIVLDANYFPNDTQTYPFCYHLWKLVYVETLKEIHLVMPQARVPFQLVHGYPLRLIPGYPLQLVPTQYHGRLLGGHGTSHTKTTPAPTRTAPSRTAPSRHIPLSKKLCLSKERFEAFDGQQSYIKLDYNYLYGTLFYNRHATISLNWIRYSRREPSEGTTELISVFQNSSQFPYVHVNFTLELDPSTKSVIMFTGDAPLASMPWEAQRLAFNAEACRDK</sequence>
<organism evidence="2 3">
    <name type="scientific">Perkinsus chesapeaki</name>
    <name type="common">Clam parasite</name>
    <name type="synonym">Perkinsus andrewsi</name>
    <dbReference type="NCBI Taxonomy" id="330153"/>
    <lineage>
        <taxon>Eukaryota</taxon>
        <taxon>Sar</taxon>
        <taxon>Alveolata</taxon>
        <taxon>Perkinsozoa</taxon>
        <taxon>Perkinsea</taxon>
        <taxon>Perkinsida</taxon>
        <taxon>Perkinsidae</taxon>
        <taxon>Perkinsus</taxon>
    </lineage>
</organism>
<keyword evidence="3" id="KW-1185">Reference proteome</keyword>
<evidence type="ECO:0000313" key="3">
    <source>
        <dbReference type="Proteomes" id="UP000591131"/>
    </source>
</evidence>
<reference evidence="2 3" key="1">
    <citation type="submission" date="2020-04" db="EMBL/GenBank/DDBJ databases">
        <title>Perkinsus chesapeaki whole genome sequence.</title>
        <authorList>
            <person name="Bogema D.R."/>
        </authorList>
    </citation>
    <scope>NUCLEOTIDE SEQUENCE [LARGE SCALE GENOMIC DNA]</scope>
    <source>
        <strain evidence="2">ATCC PRA-425</strain>
    </source>
</reference>